<organism evidence="1 2">
    <name type="scientific">Candidatus Nomurabacteria bacterium GW2011_GWB1_44_12</name>
    <dbReference type="NCBI Taxonomy" id="1618748"/>
    <lineage>
        <taxon>Bacteria</taxon>
        <taxon>Candidatus Nomuraibacteriota</taxon>
    </lineage>
</organism>
<name>A0A837IAH1_9BACT</name>
<evidence type="ECO:0000313" key="1">
    <source>
        <dbReference type="EMBL" id="KKT36676.1"/>
    </source>
</evidence>
<accession>A0A837IAH1</accession>
<evidence type="ECO:0000313" key="2">
    <source>
        <dbReference type="Proteomes" id="UP000033815"/>
    </source>
</evidence>
<gene>
    <name evidence="1" type="ORF">UW25_C0004G0004</name>
</gene>
<dbReference type="EMBL" id="LCHP01000004">
    <property type="protein sequence ID" value="KKT36676.1"/>
    <property type="molecule type" value="Genomic_DNA"/>
</dbReference>
<sequence length="69" mass="7635">MEKVLEKREVVFKQPCDEAGLKAIIIGFHKCGFPIDDTFAQASKREAPASWNIFPKITGKEINAVSLAT</sequence>
<dbReference type="AlphaFoldDB" id="A0A837IAH1"/>
<protein>
    <submittedName>
        <fullName evidence="1">Uncharacterized protein</fullName>
    </submittedName>
</protein>
<reference evidence="1 2" key="1">
    <citation type="journal article" date="2015" name="Nature">
        <title>rRNA introns, odd ribosomes, and small enigmatic genomes across a large radiation of phyla.</title>
        <authorList>
            <person name="Brown C.T."/>
            <person name="Hug L.A."/>
            <person name="Thomas B.C."/>
            <person name="Sharon I."/>
            <person name="Castelle C.J."/>
            <person name="Singh A."/>
            <person name="Wilkins M.J."/>
            <person name="Williams K.H."/>
            <person name="Banfield J.F."/>
        </authorList>
    </citation>
    <scope>NUCLEOTIDE SEQUENCE [LARGE SCALE GENOMIC DNA]</scope>
</reference>
<proteinExistence type="predicted"/>
<dbReference type="Proteomes" id="UP000033815">
    <property type="component" value="Unassembled WGS sequence"/>
</dbReference>
<comment type="caution">
    <text evidence="1">The sequence shown here is derived from an EMBL/GenBank/DDBJ whole genome shotgun (WGS) entry which is preliminary data.</text>
</comment>